<name>A0AAE3G1K9_9GAMM</name>
<dbReference type="RefSeq" id="WP_253473514.1">
    <property type="nucleotide sequence ID" value="NZ_JALJXV010000001.1"/>
</dbReference>
<evidence type="ECO:0000256" key="1">
    <source>
        <dbReference type="ARBA" id="ARBA00006499"/>
    </source>
</evidence>
<proteinExistence type="inferred from homology"/>
<gene>
    <name evidence="4" type="ORF">J2T57_000426</name>
</gene>
<dbReference type="InterPro" id="IPR050565">
    <property type="entry name" value="LYPA1-2/EST-like"/>
</dbReference>
<dbReference type="EMBL" id="JALJXV010000001">
    <property type="protein sequence ID" value="MCP1673334.1"/>
    <property type="molecule type" value="Genomic_DNA"/>
</dbReference>
<dbReference type="Pfam" id="PF02230">
    <property type="entry name" value="Abhydrolase_2"/>
    <property type="match status" value="1"/>
</dbReference>
<dbReference type="Gene3D" id="3.40.50.1820">
    <property type="entry name" value="alpha/beta hydrolase"/>
    <property type="match status" value="1"/>
</dbReference>
<comment type="caution">
    <text evidence="4">The sequence shown here is derived from an EMBL/GenBank/DDBJ whole genome shotgun (WGS) entry which is preliminary data.</text>
</comment>
<dbReference type="InterPro" id="IPR003140">
    <property type="entry name" value="PLipase/COase/thioEstase"/>
</dbReference>
<reference evidence="4" key="1">
    <citation type="submission" date="2022-03" db="EMBL/GenBank/DDBJ databases">
        <title>Genomic Encyclopedia of Type Strains, Phase III (KMG-III): the genomes of soil and plant-associated and newly described type strains.</title>
        <authorList>
            <person name="Whitman W."/>
        </authorList>
    </citation>
    <scope>NUCLEOTIDE SEQUENCE</scope>
    <source>
        <strain evidence="4">ANL 6-2</strain>
    </source>
</reference>
<dbReference type="InterPro" id="IPR029058">
    <property type="entry name" value="AB_hydrolase_fold"/>
</dbReference>
<evidence type="ECO:0000256" key="2">
    <source>
        <dbReference type="ARBA" id="ARBA00022801"/>
    </source>
</evidence>
<dbReference type="AlphaFoldDB" id="A0AAE3G1K9"/>
<organism evidence="4 5">
    <name type="scientific">Natronocella acetinitrilica</name>
    <dbReference type="NCBI Taxonomy" id="414046"/>
    <lineage>
        <taxon>Bacteria</taxon>
        <taxon>Pseudomonadati</taxon>
        <taxon>Pseudomonadota</taxon>
        <taxon>Gammaproteobacteria</taxon>
        <taxon>Chromatiales</taxon>
        <taxon>Ectothiorhodospiraceae</taxon>
        <taxon>Natronocella</taxon>
    </lineage>
</organism>
<evidence type="ECO:0000259" key="3">
    <source>
        <dbReference type="Pfam" id="PF02230"/>
    </source>
</evidence>
<dbReference type="PANTHER" id="PTHR10655:SF17">
    <property type="entry name" value="LYSOPHOSPHOLIPASE-LIKE PROTEIN 1"/>
    <property type="match status" value="1"/>
</dbReference>
<dbReference type="GO" id="GO:0016787">
    <property type="term" value="F:hydrolase activity"/>
    <property type="evidence" value="ECO:0007669"/>
    <property type="project" value="UniProtKB-KW"/>
</dbReference>
<keyword evidence="2" id="KW-0378">Hydrolase</keyword>
<comment type="similarity">
    <text evidence="1">Belongs to the AB hydrolase superfamily. AB hydrolase 2 family.</text>
</comment>
<keyword evidence="5" id="KW-1185">Reference proteome</keyword>
<sequence length="224" mass="24637">MSDELLPTVEVGGGDQARYSVIWMHGLGADGHDFEPIVPELRLPNDPAIRFIFPHAPVRPVTLNGGMAMRAWYDIVTLGGGAPQDAEGIAASAAQIHQLIEREGERGVPPERLVLAGFSQGGAIALHTGLRYPQRLAGIMGLSTYLPLADRFAAERHEANAETPVFLAHGQMDPVLDISLGRNSQQTLEQHGYRVEWHEYSMVHQVCFEEIEAISRWLQTVLTD</sequence>
<dbReference type="PANTHER" id="PTHR10655">
    <property type="entry name" value="LYSOPHOSPHOLIPASE-RELATED"/>
    <property type="match status" value="1"/>
</dbReference>
<dbReference type="SUPFAM" id="SSF53474">
    <property type="entry name" value="alpha/beta-Hydrolases"/>
    <property type="match status" value="1"/>
</dbReference>
<dbReference type="Proteomes" id="UP001205843">
    <property type="component" value="Unassembled WGS sequence"/>
</dbReference>
<evidence type="ECO:0000313" key="5">
    <source>
        <dbReference type="Proteomes" id="UP001205843"/>
    </source>
</evidence>
<protein>
    <submittedName>
        <fullName evidence="4">Phospholipase/carboxylesterase</fullName>
    </submittedName>
</protein>
<evidence type="ECO:0000313" key="4">
    <source>
        <dbReference type="EMBL" id="MCP1673334.1"/>
    </source>
</evidence>
<feature type="domain" description="Phospholipase/carboxylesterase/thioesterase" evidence="3">
    <location>
        <begin position="14"/>
        <end position="221"/>
    </location>
</feature>
<accession>A0AAE3G1K9</accession>